<sequence>MVSVASSTALSKSLQLVLSVIVLGLSSSLLSNRSSLSSASEALSDYNLSNNGTGFNLTNSWKTEAAAVSSSAFTLFSSGFNYFYPTTALTIFRGSGSFISSDSAVSPYNFVSVPADEFANSSPLSVSAVHTSYLTSLVGSETLSNAFWFVNMIVQIADFASDDCSSVSDLLDNYNLTGVSNSQSLSNYFNYFDNSSTSTVYDEIHEALALFNITDLGDFQITDLNGTSLQSDLLLSLNHDCQVKKASMALSILVWITHILSSGLLTSELVSFWNKFSSIKSKALKLKESEINKASENENEEDGEEETEEADNTEKNTSSHNVLLTFDHRWGVFDISLDAPGATDLEG</sequence>
<dbReference type="EMBL" id="KV454002">
    <property type="protein sequence ID" value="ODQ47306.1"/>
    <property type="molecule type" value="Genomic_DNA"/>
</dbReference>
<organism evidence="2 3">
    <name type="scientific">Pichia membranifaciens NRRL Y-2026</name>
    <dbReference type="NCBI Taxonomy" id="763406"/>
    <lineage>
        <taxon>Eukaryota</taxon>
        <taxon>Fungi</taxon>
        <taxon>Dikarya</taxon>
        <taxon>Ascomycota</taxon>
        <taxon>Saccharomycotina</taxon>
        <taxon>Pichiomycetes</taxon>
        <taxon>Pichiales</taxon>
        <taxon>Pichiaceae</taxon>
        <taxon>Pichia</taxon>
    </lineage>
</organism>
<reference evidence="2 3" key="1">
    <citation type="journal article" date="2016" name="Proc. Natl. Acad. Sci. U.S.A.">
        <title>Comparative genomics of biotechnologically important yeasts.</title>
        <authorList>
            <person name="Riley R."/>
            <person name="Haridas S."/>
            <person name="Wolfe K.H."/>
            <person name="Lopes M.R."/>
            <person name="Hittinger C.T."/>
            <person name="Goeker M."/>
            <person name="Salamov A.A."/>
            <person name="Wisecaver J.H."/>
            <person name="Long T.M."/>
            <person name="Calvey C.H."/>
            <person name="Aerts A.L."/>
            <person name="Barry K.W."/>
            <person name="Choi C."/>
            <person name="Clum A."/>
            <person name="Coughlan A.Y."/>
            <person name="Deshpande S."/>
            <person name="Douglass A.P."/>
            <person name="Hanson S.J."/>
            <person name="Klenk H.-P."/>
            <person name="LaButti K.M."/>
            <person name="Lapidus A."/>
            <person name="Lindquist E.A."/>
            <person name="Lipzen A.M."/>
            <person name="Meier-Kolthoff J.P."/>
            <person name="Ohm R.A."/>
            <person name="Otillar R.P."/>
            <person name="Pangilinan J.L."/>
            <person name="Peng Y."/>
            <person name="Rokas A."/>
            <person name="Rosa C.A."/>
            <person name="Scheuner C."/>
            <person name="Sibirny A.A."/>
            <person name="Slot J.C."/>
            <person name="Stielow J.B."/>
            <person name="Sun H."/>
            <person name="Kurtzman C.P."/>
            <person name="Blackwell M."/>
            <person name="Grigoriev I.V."/>
            <person name="Jeffries T.W."/>
        </authorList>
    </citation>
    <scope>NUCLEOTIDE SEQUENCE [LARGE SCALE GENOMIC DNA]</scope>
    <source>
        <strain evidence="2 3">NRRL Y-2026</strain>
    </source>
</reference>
<name>A0A1E3NMK8_9ASCO</name>
<dbReference type="OrthoDB" id="3996331at2759"/>
<dbReference type="RefSeq" id="XP_019018419.1">
    <property type="nucleotide sequence ID" value="XM_019159751.1"/>
</dbReference>
<gene>
    <name evidence="2" type="ORF">PICMEDRAFT_111070</name>
</gene>
<feature type="region of interest" description="Disordered" evidence="1">
    <location>
        <begin position="292"/>
        <end position="319"/>
    </location>
</feature>
<dbReference type="AlphaFoldDB" id="A0A1E3NMK8"/>
<protein>
    <submittedName>
        <fullName evidence="2">Uncharacterized protein</fullName>
    </submittedName>
</protein>
<evidence type="ECO:0000256" key="1">
    <source>
        <dbReference type="SAM" id="MobiDB-lite"/>
    </source>
</evidence>
<dbReference type="GeneID" id="30176438"/>
<evidence type="ECO:0000313" key="2">
    <source>
        <dbReference type="EMBL" id="ODQ47306.1"/>
    </source>
</evidence>
<proteinExistence type="predicted"/>
<accession>A0A1E3NMK8</accession>
<evidence type="ECO:0000313" key="3">
    <source>
        <dbReference type="Proteomes" id="UP000094455"/>
    </source>
</evidence>
<feature type="compositionally biased region" description="Acidic residues" evidence="1">
    <location>
        <begin position="297"/>
        <end position="311"/>
    </location>
</feature>
<keyword evidence="3" id="KW-1185">Reference proteome</keyword>
<dbReference type="Proteomes" id="UP000094455">
    <property type="component" value="Unassembled WGS sequence"/>
</dbReference>